<reference evidence="2 3" key="1">
    <citation type="journal article" date="2015" name="Genome Biol. Evol.">
        <title>Comparative Genomics of a Bacterivorous Green Alga Reveals Evolutionary Causalities and Consequences of Phago-Mixotrophic Mode of Nutrition.</title>
        <authorList>
            <person name="Burns J.A."/>
            <person name="Paasch A."/>
            <person name="Narechania A."/>
            <person name="Kim E."/>
        </authorList>
    </citation>
    <scope>NUCLEOTIDE SEQUENCE [LARGE SCALE GENOMIC DNA]</scope>
    <source>
        <strain evidence="2 3">PLY_AMNH</strain>
    </source>
</reference>
<feature type="region of interest" description="Disordered" evidence="1">
    <location>
        <begin position="375"/>
        <end position="580"/>
    </location>
</feature>
<feature type="compositionally biased region" description="Polar residues" evidence="1">
    <location>
        <begin position="437"/>
        <end position="456"/>
    </location>
</feature>
<feature type="compositionally biased region" description="Acidic residues" evidence="1">
    <location>
        <begin position="230"/>
        <end position="240"/>
    </location>
</feature>
<comment type="caution">
    <text evidence="2">The sequence shown here is derived from an EMBL/GenBank/DDBJ whole genome shotgun (WGS) entry which is preliminary data.</text>
</comment>
<feature type="compositionally biased region" description="Basic and acidic residues" evidence="1">
    <location>
        <begin position="383"/>
        <end position="393"/>
    </location>
</feature>
<feature type="region of interest" description="Disordered" evidence="1">
    <location>
        <begin position="1"/>
        <end position="32"/>
    </location>
</feature>
<organism evidence="2 3">
    <name type="scientific">Cymbomonas tetramitiformis</name>
    <dbReference type="NCBI Taxonomy" id="36881"/>
    <lineage>
        <taxon>Eukaryota</taxon>
        <taxon>Viridiplantae</taxon>
        <taxon>Chlorophyta</taxon>
        <taxon>Pyramimonadophyceae</taxon>
        <taxon>Pyramimonadales</taxon>
        <taxon>Pyramimonadaceae</taxon>
        <taxon>Cymbomonas</taxon>
    </lineage>
</organism>
<evidence type="ECO:0000313" key="3">
    <source>
        <dbReference type="Proteomes" id="UP001190700"/>
    </source>
</evidence>
<feature type="region of interest" description="Disordered" evidence="1">
    <location>
        <begin position="184"/>
        <end position="355"/>
    </location>
</feature>
<feature type="compositionally biased region" description="Polar residues" evidence="1">
    <location>
        <begin position="207"/>
        <end position="219"/>
    </location>
</feature>
<gene>
    <name evidence="2" type="ORF">CYMTET_32266</name>
</gene>
<dbReference type="EMBL" id="LGRX02019324">
    <property type="protein sequence ID" value="KAK3258700.1"/>
    <property type="molecule type" value="Genomic_DNA"/>
</dbReference>
<evidence type="ECO:0000256" key="1">
    <source>
        <dbReference type="SAM" id="MobiDB-lite"/>
    </source>
</evidence>
<feature type="region of interest" description="Disordered" evidence="1">
    <location>
        <begin position="136"/>
        <end position="170"/>
    </location>
</feature>
<feature type="compositionally biased region" description="Acidic residues" evidence="1">
    <location>
        <begin position="16"/>
        <end position="25"/>
    </location>
</feature>
<feature type="region of interest" description="Disordered" evidence="1">
    <location>
        <begin position="62"/>
        <end position="118"/>
    </location>
</feature>
<evidence type="ECO:0000313" key="2">
    <source>
        <dbReference type="EMBL" id="KAK3258700.1"/>
    </source>
</evidence>
<name>A0AAE0FFC8_9CHLO</name>
<dbReference type="AlphaFoldDB" id="A0AAE0FFC8"/>
<keyword evidence="3" id="KW-1185">Reference proteome</keyword>
<dbReference type="Proteomes" id="UP001190700">
    <property type="component" value="Unassembled WGS sequence"/>
</dbReference>
<accession>A0AAE0FFC8</accession>
<feature type="compositionally biased region" description="Basic and acidic residues" evidence="1">
    <location>
        <begin position="95"/>
        <end position="114"/>
    </location>
</feature>
<proteinExistence type="predicted"/>
<feature type="compositionally biased region" description="Low complexity" evidence="1">
    <location>
        <begin position="419"/>
        <end position="436"/>
    </location>
</feature>
<feature type="compositionally biased region" description="Basic and acidic residues" evidence="1">
    <location>
        <begin position="502"/>
        <end position="511"/>
    </location>
</feature>
<sequence>MASSNMRLSAVSERSEVDEVPEEEDLARSRQSVEVRLSRGQVWFGSPSKEVPEDLEVLCESPSANRRSLRGSVGASHQSFGVAESIEEMAPEGSPQKREDRGEDANAPEEEKHLYGRSNLINMYTTAVSKPTCKVNQTGNQASKVPLHTAGYPKPPQVGRPATPSRASIPIGDFSAVDLEAPQAEAGTSMAKESCDPQAVTEVASELRNNSKASGSGTTWVLPEAKLDGDDGIPEEDLPPEENATADMCPSQGAPPPEKSSGSTRSAKEKLPQFHAIDNSPASAARDKGSQDLSSAALLLPENTQRSECYEAPHHAGGNTAGRSSPGGTARDCSTEREAPAEAGSRTLQAREKFLDQPDEDLDLFMDDDIFAVLKENPLPLPSERRAAGERRVASAGPSRTAPSASQPKAGHGARARPSSGAVAGTAAATSGGTASRNPYKTPQPVGRQSRQQRPYETSKESSRQPPANGKPPARKAWQDAGSKWESEATAAASTKRTSQRARSEAEERPRNPSASRQGEVGSAVKSSSGSRHRGEHEAGTSARSSSVGRQQGGVEAGRGPRKRPEADRGANTVSDARAGRASHVDAAALLAQTHSDSSICPPLRKDLESCSGDDASFDSNLPLSILRRLERMDHEALVTLADRLIQDICKSSSVMKDPVHHHVPTALASCVNSGVAGKSTGIVGMYHTAEQRQALASNNLEVGRSASIKTGCSVADDEAASRHASGSKALEGFPSLSLVGIAGDENHALPTVKEGHQSVVTLEQPSALALLEQDYDGK</sequence>
<protein>
    <submittedName>
        <fullName evidence="2">Uncharacterized protein</fullName>
    </submittedName>
</protein>